<keyword evidence="2 5" id="KW-0560">Oxidoreductase</keyword>
<keyword evidence="6" id="KW-1185">Reference proteome</keyword>
<comment type="similarity">
    <text evidence="1">Belongs to the iron-containing alcohol dehydrogenase family.</text>
</comment>
<dbReference type="InterPro" id="IPR056798">
    <property type="entry name" value="ADH_Fe_C"/>
</dbReference>
<evidence type="ECO:0000256" key="2">
    <source>
        <dbReference type="ARBA" id="ARBA00023002"/>
    </source>
</evidence>
<sequence length="388" mass="41420">MTNPLSHTMQPFDITGRMRVVFGEGSIRRVGELAAELGARSVMIVSDPGLIEAGHFDVAKESLQQQGIRVESFHDFSDNPTSDMVDAGVRRAAEVKPDLLVGLGGGSSMDCCKGINFVYCCGGTIHDYRGVGKATTELLPMIAIPTTSGTGSEAQSFALISDAKTHEKMPCGDPRAACKIAILDPNLTLTQPTGVTSLTGIDAISHAIETYVTRRRNPMSVTYSKRAFELLSSGFSKVLLEPQNLAARTQMQLGAHFAGMAIERSMLGAAHAVANPLTARFNIIHGQAVGMMLPAVIRMNAPVVGSLYAELLQASGITASPENAADRLACRVTDWLIEAGMATKLSDLSIPTETFDRLTGDALTQWTGTFNPVPLRHDNVLGLYQSSL</sequence>
<dbReference type="GO" id="GO:0046872">
    <property type="term" value="F:metal ion binding"/>
    <property type="evidence" value="ECO:0007669"/>
    <property type="project" value="InterPro"/>
</dbReference>
<dbReference type="PANTHER" id="PTHR11496:SF102">
    <property type="entry name" value="ALCOHOL DEHYDROGENASE 4"/>
    <property type="match status" value="1"/>
</dbReference>
<feature type="domain" description="Alcohol dehydrogenase iron-type/glycerol dehydrogenase GldA" evidence="3">
    <location>
        <begin position="19"/>
        <end position="185"/>
    </location>
</feature>
<dbReference type="Proteomes" id="UP000315471">
    <property type="component" value="Unassembled WGS sequence"/>
</dbReference>
<evidence type="ECO:0000256" key="1">
    <source>
        <dbReference type="ARBA" id="ARBA00007358"/>
    </source>
</evidence>
<dbReference type="InterPro" id="IPR001670">
    <property type="entry name" value="ADH_Fe/GldA"/>
</dbReference>
<dbReference type="EC" id="1.1.1.1" evidence="5"/>
<name>A0A5C6DXD8_9BACT</name>
<evidence type="ECO:0000313" key="5">
    <source>
        <dbReference type="EMBL" id="TWU41318.1"/>
    </source>
</evidence>
<evidence type="ECO:0000259" key="3">
    <source>
        <dbReference type="Pfam" id="PF00465"/>
    </source>
</evidence>
<gene>
    <name evidence="5" type="primary">gbsB</name>
    <name evidence="5" type="ORF">Q31b_27570</name>
</gene>
<feature type="domain" description="Fe-containing alcohol dehydrogenase-like C-terminal" evidence="4">
    <location>
        <begin position="198"/>
        <end position="387"/>
    </location>
</feature>
<evidence type="ECO:0000259" key="4">
    <source>
        <dbReference type="Pfam" id="PF25137"/>
    </source>
</evidence>
<proteinExistence type="inferred from homology"/>
<evidence type="ECO:0000313" key="6">
    <source>
        <dbReference type="Proteomes" id="UP000315471"/>
    </source>
</evidence>
<dbReference type="Pfam" id="PF25137">
    <property type="entry name" value="ADH_Fe_C"/>
    <property type="match status" value="1"/>
</dbReference>
<dbReference type="GO" id="GO:0004022">
    <property type="term" value="F:alcohol dehydrogenase (NAD+) activity"/>
    <property type="evidence" value="ECO:0007669"/>
    <property type="project" value="UniProtKB-EC"/>
</dbReference>
<comment type="caution">
    <text evidence="5">The sequence shown here is derived from an EMBL/GenBank/DDBJ whole genome shotgun (WGS) entry which is preliminary data.</text>
</comment>
<dbReference type="Gene3D" id="1.20.1090.10">
    <property type="entry name" value="Dehydroquinate synthase-like - alpha domain"/>
    <property type="match status" value="1"/>
</dbReference>
<protein>
    <submittedName>
        <fullName evidence="5">Alcohol dehydrogenase</fullName>
        <ecNumber evidence="5">1.1.1.1</ecNumber>
    </submittedName>
</protein>
<dbReference type="Gene3D" id="3.40.50.1970">
    <property type="match status" value="1"/>
</dbReference>
<reference evidence="5 6" key="1">
    <citation type="submission" date="2019-02" db="EMBL/GenBank/DDBJ databases">
        <title>Deep-cultivation of Planctomycetes and their phenomic and genomic characterization uncovers novel biology.</title>
        <authorList>
            <person name="Wiegand S."/>
            <person name="Jogler M."/>
            <person name="Boedeker C."/>
            <person name="Pinto D."/>
            <person name="Vollmers J."/>
            <person name="Rivas-Marin E."/>
            <person name="Kohn T."/>
            <person name="Peeters S.H."/>
            <person name="Heuer A."/>
            <person name="Rast P."/>
            <person name="Oberbeckmann S."/>
            <person name="Bunk B."/>
            <person name="Jeske O."/>
            <person name="Meyerdierks A."/>
            <person name="Storesund J.E."/>
            <person name="Kallscheuer N."/>
            <person name="Luecker S."/>
            <person name="Lage O.M."/>
            <person name="Pohl T."/>
            <person name="Merkel B.J."/>
            <person name="Hornburger P."/>
            <person name="Mueller R.-W."/>
            <person name="Bruemmer F."/>
            <person name="Labrenz M."/>
            <person name="Spormann A.M."/>
            <person name="Op Den Camp H."/>
            <person name="Overmann J."/>
            <person name="Amann R."/>
            <person name="Jetten M.S.M."/>
            <person name="Mascher T."/>
            <person name="Medema M.H."/>
            <person name="Devos D.P."/>
            <person name="Kaster A.-K."/>
            <person name="Ovreas L."/>
            <person name="Rohde M."/>
            <person name="Galperin M.Y."/>
            <person name="Jogler C."/>
        </authorList>
    </citation>
    <scope>NUCLEOTIDE SEQUENCE [LARGE SCALE GENOMIC DNA]</scope>
    <source>
        <strain evidence="5 6">Q31b</strain>
    </source>
</reference>
<dbReference type="InterPro" id="IPR039697">
    <property type="entry name" value="Alcohol_dehydrogenase_Fe"/>
</dbReference>
<dbReference type="CDD" id="cd08551">
    <property type="entry name" value="Fe-ADH"/>
    <property type="match status" value="1"/>
</dbReference>
<organism evidence="5 6">
    <name type="scientific">Novipirellula aureliae</name>
    <dbReference type="NCBI Taxonomy" id="2527966"/>
    <lineage>
        <taxon>Bacteria</taxon>
        <taxon>Pseudomonadati</taxon>
        <taxon>Planctomycetota</taxon>
        <taxon>Planctomycetia</taxon>
        <taxon>Pirellulales</taxon>
        <taxon>Pirellulaceae</taxon>
        <taxon>Novipirellula</taxon>
    </lineage>
</organism>
<dbReference type="FunFam" id="3.40.50.1970:FF:000003">
    <property type="entry name" value="Alcohol dehydrogenase, iron-containing"/>
    <property type="match status" value="1"/>
</dbReference>
<dbReference type="RefSeq" id="WP_231617543.1">
    <property type="nucleotide sequence ID" value="NZ_SJPY01000004.1"/>
</dbReference>
<accession>A0A5C6DXD8</accession>
<dbReference type="EMBL" id="SJPY01000004">
    <property type="protein sequence ID" value="TWU41318.1"/>
    <property type="molecule type" value="Genomic_DNA"/>
</dbReference>
<dbReference type="Pfam" id="PF00465">
    <property type="entry name" value="Fe-ADH"/>
    <property type="match status" value="1"/>
</dbReference>
<dbReference type="PANTHER" id="PTHR11496">
    <property type="entry name" value="ALCOHOL DEHYDROGENASE"/>
    <property type="match status" value="1"/>
</dbReference>
<dbReference type="AlphaFoldDB" id="A0A5C6DXD8"/>
<dbReference type="SUPFAM" id="SSF56796">
    <property type="entry name" value="Dehydroquinate synthase-like"/>
    <property type="match status" value="1"/>
</dbReference>